<dbReference type="Proteomes" id="UP000053480">
    <property type="component" value="Unassembled WGS sequence"/>
</dbReference>
<keyword evidence="1" id="KW-0808">Transferase</keyword>
<proteinExistence type="predicted"/>
<keyword evidence="1" id="KW-0328">Glycosyltransferase</keyword>
<dbReference type="EC" id="2.4.-.-" evidence="1"/>
<accession>A0ACC6TQK9</accession>
<dbReference type="EMBL" id="JZWS03000015">
    <property type="protein sequence ID" value="MEW9492189.1"/>
    <property type="molecule type" value="Genomic_DNA"/>
</dbReference>
<reference evidence="1" key="1">
    <citation type="submission" date="2024-07" db="EMBL/GenBank/DDBJ databases">
        <title>Metagenome and Metagenome-Assembled Genomes of Archaea from a hot spring from the geothermal field of Los Azufres, Mexico.</title>
        <authorList>
            <person name="Marin-Paredes R."/>
            <person name="Martinez-Romero E."/>
            <person name="Servin-Garciduenas L.E."/>
        </authorList>
    </citation>
    <scope>NUCLEOTIDE SEQUENCE</scope>
    <source>
        <strain evidence="1">AZ1-454</strain>
    </source>
</reference>
<sequence>MLNKPEISVIITAYNRKKYLKEAISSTLNQSFPRDNYEVIVIKNFYDDDVDNFIRENNVKSIYSEEEKSGSMLKQGIEESSGEVICFLDDDDKFHEDKLRKVHDSFEKYKDLAFYHNNRIIIDENDNVVLKPEPWGEEYIDKYDKSVYESLIRRTWGNSSSICVRRDLLNLQELGQIDVAADTYFFYKALINKAPLLLDHTPLTYYRVHSGNTSIGVHDVSKRYKFRQRNMRDLSRIYEISKRNKEFNQVFYYYHYIRVAWNYNVIYEDKRLEVFVNSLRMFISPYLPLKSKVKYVGASLLNLAFHNHVRNYLLRPASQNVKKIPEWAIDVKDNENGCIHHQLLGIFL</sequence>
<evidence type="ECO:0000313" key="2">
    <source>
        <dbReference type="Proteomes" id="UP000053480"/>
    </source>
</evidence>
<name>A0ACC6TQK9_9CREN</name>
<organism evidence="1 2">
    <name type="scientific">Candidatus Aramenus sulfurataquae</name>
    <dbReference type="NCBI Taxonomy" id="1326980"/>
    <lineage>
        <taxon>Archaea</taxon>
        <taxon>Thermoproteota</taxon>
        <taxon>Thermoprotei</taxon>
        <taxon>Sulfolobales</taxon>
        <taxon>Sulfolobaceae</taxon>
        <taxon>Candidatus Aramenus</taxon>
    </lineage>
</organism>
<protein>
    <submittedName>
        <fullName evidence="1">Glycosyltransferase</fullName>
        <ecNumber evidence="1">2.4.-.-</ecNumber>
    </submittedName>
</protein>
<evidence type="ECO:0000313" key="1">
    <source>
        <dbReference type="EMBL" id="MEW9492189.1"/>
    </source>
</evidence>
<comment type="caution">
    <text evidence="1">The sequence shown here is derived from an EMBL/GenBank/DDBJ whole genome shotgun (WGS) entry which is preliminary data.</text>
</comment>
<gene>
    <name evidence="1" type="ORF">TQ35_0008340</name>
</gene>